<protein>
    <submittedName>
        <fullName evidence="2">Uncharacterized protein</fullName>
    </submittedName>
</protein>
<name>A0A4Z1J5N2_9HELO</name>
<comment type="caution">
    <text evidence="2">The sequence shown here is derived from an EMBL/GenBank/DDBJ whole genome shotgun (WGS) entry which is preliminary data.</text>
</comment>
<proteinExistence type="predicted"/>
<feature type="compositionally biased region" description="Polar residues" evidence="1">
    <location>
        <begin position="314"/>
        <end position="327"/>
    </location>
</feature>
<sequence>MPFRPFFPFNQDHPAFPAELRTHQKNFSSRNAARGATPILQDDRMDHSFIFEKGCREAFSGFFRHGSKDFCLVENMNPKLLTELFFEIKHSSHPSEHADITAAIRGIRDSTKFFFVSCDYHDPEHIIVRTYAKFRNFNWNDQSQIDNLNLFRMAAIAEGCGVFAFSEGGKNLPPSEWKSTIEVTPGEQSSKKLKVSTIVESSNNDMQSDTRVSNSSEAQSHVIASIPVPVAAQNLQAHPSAPKFQFRPTVPPFQPAASMFRVNDRQSHFYAGPLERDRVRGAQRVGQGLQSLIHPGGYVPQPPVQSDRSHETSHQSNQRQVSNQGQHPGSGMKQQHDKVASPYYSQEENMTRSQRQAFGMRKLAMYQGNNTFHSLGLGTSTQQTQQTYGHMPQYTTTQNYTPPQDQRYNLQQQHYQQGFNQSHAQSDLTDQRYNQKSPLKFKNQVCGMYQQYGQGQQNFEQHQLHGPYAPRQHVQRDNNDFQNLVTLQQNAQQNSANLQAERYWRPQQARQVQYQFENLTAADFQQYEQDSDNSQD</sequence>
<dbReference type="STRING" id="278938.A0A4Z1J5N2"/>
<dbReference type="AlphaFoldDB" id="A0A4Z1J5N2"/>
<reference evidence="2 3" key="1">
    <citation type="submission" date="2017-12" db="EMBL/GenBank/DDBJ databases">
        <title>Comparative genomics of Botrytis spp.</title>
        <authorList>
            <person name="Valero-Jimenez C.A."/>
            <person name="Tapia P."/>
            <person name="Veloso J."/>
            <person name="Silva-Moreno E."/>
            <person name="Staats M."/>
            <person name="Valdes J.H."/>
            <person name="Van Kan J.A.L."/>
        </authorList>
    </citation>
    <scope>NUCLEOTIDE SEQUENCE [LARGE SCALE GENOMIC DNA]</scope>
    <source>
        <strain evidence="2 3">Be9601</strain>
    </source>
</reference>
<organism evidence="2 3">
    <name type="scientific">Botrytis elliptica</name>
    <dbReference type="NCBI Taxonomy" id="278938"/>
    <lineage>
        <taxon>Eukaryota</taxon>
        <taxon>Fungi</taxon>
        <taxon>Dikarya</taxon>
        <taxon>Ascomycota</taxon>
        <taxon>Pezizomycotina</taxon>
        <taxon>Leotiomycetes</taxon>
        <taxon>Helotiales</taxon>
        <taxon>Sclerotiniaceae</taxon>
        <taxon>Botrytis</taxon>
    </lineage>
</organism>
<accession>A0A4Z1J5N2</accession>
<feature type="compositionally biased region" description="Polar residues" evidence="1">
    <location>
        <begin position="343"/>
        <end position="352"/>
    </location>
</feature>
<dbReference type="OrthoDB" id="3526483at2759"/>
<dbReference type="EMBL" id="PQXM01000800">
    <property type="protein sequence ID" value="TGO68876.1"/>
    <property type="molecule type" value="Genomic_DNA"/>
</dbReference>
<gene>
    <name evidence="2" type="ORF">BELL_0802g00030</name>
</gene>
<dbReference type="Proteomes" id="UP000297229">
    <property type="component" value="Unassembled WGS sequence"/>
</dbReference>
<evidence type="ECO:0000313" key="2">
    <source>
        <dbReference type="EMBL" id="TGO68876.1"/>
    </source>
</evidence>
<evidence type="ECO:0000256" key="1">
    <source>
        <dbReference type="SAM" id="MobiDB-lite"/>
    </source>
</evidence>
<evidence type="ECO:0000313" key="3">
    <source>
        <dbReference type="Proteomes" id="UP000297229"/>
    </source>
</evidence>
<keyword evidence="3" id="KW-1185">Reference proteome</keyword>
<feature type="region of interest" description="Disordered" evidence="1">
    <location>
        <begin position="291"/>
        <end position="352"/>
    </location>
</feature>